<evidence type="ECO:0000256" key="1">
    <source>
        <dbReference type="SAM" id="MobiDB-lite"/>
    </source>
</evidence>
<proteinExistence type="predicted"/>
<protein>
    <submittedName>
        <fullName evidence="2">Uncharacterized protein</fullName>
    </submittedName>
</protein>
<reference evidence="2" key="1">
    <citation type="journal article" date="2020" name="bioRxiv">
        <title>Whole genome comparisons of ergot fungi reveals the divergence and evolution of species within the genus Claviceps are the result of varying mechanisms driving genome evolution and host range expansion.</title>
        <authorList>
            <person name="Wyka S.A."/>
            <person name="Mondo S.J."/>
            <person name="Liu M."/>
            <person name="Dettman J."/>
            <person name="Nalam V."/>
            <person name="Broders K.D."/>
        </authorList>
    </citation>
    <scope>NUCLEOTIDE SEQUENCE</scope>
    <source>
        <strain evidence="2">CCC 602</strain>
    </source>
</reference>
<keyword evidence="3" id="KW-1185">Reference proteome</keyword>
<dbReference type="EMBL" id="SRPW01000876">
    <property type="protein sequence ID" value="KAG6011466.1"/>
    <property type="molecule type" value="Genomic_DNA"/>
</dbReference>
<gene>
    <name evidence="2" type="ORF">E4U43_008283</name>
</gene>
<comment type="caution">
    <text evidence="2">The sequence shown here is derived from an EMBL/GenBank/DDBJ whole genome shotgun (WGS) entry which is preliminary data.</text>
</comment>
<organism evidence="2 3">
    <name type="scientific">Claviceps pusilla</name>
    <dbReference type="NCBI Taxonomy" id="123648"/>
    <lineage>
        <taxon>Eukaryota</taxon>
        <taxon>Fungi</taxon>
        <taxon>Dikarya</taxon>
        <taxon>Ascomycota</taxon>
        <taxon>Pezizomycotina</taxon>
        <taxon>Sordariomycetes</taxon>
        <taxon>Hypocreomycetidae</taxon>
        <taxon>Hypocreales</taxon>
        <taxon>Clavicipitaceae</taxon>
        <taxon>Claviceps</taxon>
    </lineage>
</organism>
<feature type="region of interest" description="Disordered" evidence="1">
    <location>
        <begin position="39"/>
        <end position="71"/>
    </location>
</feature>
<name>A0A9P7ND09_9HYPO</name>
<dbReference type="AlphaFoldDB" id="A0A9P7ND09"/>
<evidence type="ECO:0000313" key="3">
    <source>
        <dbReference type="Proteomes" id="UP000748025"/>
    </source>
</evidence>
<accession>A0A9P7ND09</accession>
<dbReference type="Proteomes" id="UP000748025">
    <property type="component" value="Unassembled WGS sequence"/>
</dbReference>
<sequence length="71" mass="7791">MQNAKRSNVGRGDSAAARWAVGRKLELWKLVCDPRPVSMEGQNQASAYGEPEMGPDCGQVEDDGARQKTVW</sequence>
<evidence type="ECO:0000313" key="2">
    <source>
        <dbReference type="EMBL" id="KAG6011466.1"/>
    </source>
</evidence>